<dbReference type="PANTHER" id="PTHR43445">
    <property type="entry name" value="UDP-N-ACETYLMURAMATE--L-ALANINE LIGASE-RELATED"/>
    <property type="match status" value="1"/>
</dbReference>
<dbReference type="Proteomes" id="UP000034516">
    <property type="component" value="Unassembled WGS sequence"/>
</dbReference>
<dbReference type="InterPro" id="IPR004101">
    <property type="entry name" value="Mur_ligase_C"/>
</dbReference>
<proteinExistence type="inferred from homology"/>
<feature type="domain" description="Mur ligase C-terminal" evidence="18">
    <location>
        <begin position="321"/>
        <end position="447"/>
    </location>
</feature>
<comment type="caution">
    <text evidence="20">The sequence shown here is derived from an EMBL/GenBank/DDBJ whole genome shotgun (WGS) entry which is preliminary data.</text>
</comment>
<evidence type="ECO:0000256" key="10">
    <source>
        <dbReference type="ARBA" id="ARBA00022984"/>
    </source>
</evidence>
<evidence type="ECO:0000256" key="1">
    <source>
        <dbReference type="ARBA" id="ARBA00004496"/>
    </source>
</evidence>
<dbReference type="GO" id="GO:0071555">
    <property type="term" value="P:cell wall organization"/>
    <property type="evidence" value="ECO:0007669"/>
    <property type="project" value="UniProtKB-KW"/>
</dbReference>
<dbReference type="Pfam" id="PF01225">
    <property type="entry name" value="Mur_ligase"/>
    <property type="match status" value="1"/>
</dbReference>
<dbReference type="SUPFAM" id="SSF53244">
    <property type="entry name" value="MurD-like peptide ligases, peptide-binding domain"/>
    <property type="match status" value="1"/>
</dbReference>
<dbReference type="GO" id="GO:0008763">
    <property type="term" value="F:UDP-N-acetylmuramate-L-alanine ligase activity"/>
    <property type="evidence" value="ECO:0007669"/>
    <property type="project" value="UniProtKB-UniRule"/>
</dbReference>
<comment type="pathway">
    <text evidence="2 14">Cell wall biogenesis; peptidoglycan biosynthesis.</text>
</comment>
<feature type="region of interest" description="Disordered" evidence="15">
    <location>
        <begin position="464"/>
        <end position="502"/>
    </location>
</feature>
<evidence type="ECO:0000256" key="4">
    <source>
        <dbReference type="ARBA" id="ARBA00022490"/>
    </source>
</evidence>
<dbReference type="PANTHER" id="PTHR43445:SF3">
    <property type="entry name" value="UDP-N-ACETYLMURAMATE--L-ALANINE LIGASE"/>
    <property type="match status" value="1"/>
</dbReference>
<keyword evidence="9 14" id="KW-0133">Cell shape</keyword>
<keyword evidence="16" id="KW-0472">Membrane</keyword>
<evidence type="ECO:0000256" key="3">
    <source>
        <dbReference type="ARBA" id="ARBA00012211"/>
    </source>
</evidence>
<dbReference type="InterPro" id="IPR000713">
    <property type="entry name" value="Mur_ligase_N"/>
</dbReference>
<name>A0A0G0YX82_9BACT</name>
<feature type="domain" description="Mur ligase central" evidence="19">
    <location>
        <begin position="114"/>
        <end position="298"/>
    </location>
</feature>
<comment type="catalytic activity">
    <reaction evidence="13 14">
        <text>UDP-N-acetyl-alpha-D-muramate + L-alanine + ATP = UDP-N-acetyl-alpha-D-muramoyl-L-alanine + ADP + phosphate + H(+)</text>
        <dbReference type="Rhea" id="RHEA:23372"/>
        <dbReference type="ChEBI" id="CHEBI:15378"/>
        <dbReference type="ChEBI" id="CHEBI:30616"/>
        <dbReference type="ChEBI" id="CHEBI:43474"/>
        <dbReference type="ChEBI" id="CHEBI:57972"/>
        <dbReference type="ChEBI" id="CHEBI:70757"/>
        <dbReference type="ChEBI" id="CHEBI:83898"/>
        <dbReference type="ChEBI" id="CHEBI:456216"/>
        <dbReference type="EC" id="6.3.2.8"/>
    </reaction>
</comment>
<comment type="function">
    <text evidence="14">Cell wall formation.</text>
</comment>
<evidence type="ECO:0000259" key="19">
    <source>
        <dbReference type="Pfam" id="PF08245"/>
    </source>
</evidence>
<sequence>MEIDFEKINKVYFIGIGGIMMSAAAKYFLAGKKQVFGSDRSKGALIFELRKMGAKIAVGHQAGNIKKDFDLVIYTQAIAADNPELKKARQLQIKTLTIYQLLGVLAKEKKTITVSGMHGKSTTTAMIGLIMEVAGFDPTVFVGTKVKEWQSNFRLGELKYLLSEACEYKDNFLNFRPDIAVLTNLEAEHLDYFKNLAGVKKSFWKFISQIKKGGYLLANADDRNLQELLKKFSGRKLTFGLKDKADFSAEEIRHKQGGVVEFRLKVLKKAYKSFHEQKFGLKVPGEFNIYNALGAVTAGAVLGVKPKTVRKVLAEFDGVWRRFELKGKAEGVEIYDDYGHHPTEIKATLNAAGEKFKGRKWWVVFQPHLYSRTRDFLAEFAEALNLAPNLMVAEIYPAREKNVYHISSRDVVNLINKKYRRESPALFFKTFSEIIGYLKKNLKPGDCPACPACPAYPAYRQAGGRQGRQAARQGSPQGRKTLKHGRCPPASQVRALPGRLKH</sequence>
<evidence type="ECO:0000256" key="12">
    <source>
        <dbReference type="ARBA" id="ARBA00023316"/>
    </source>
</evidence>
<evidence type="ECO:0000256" key="6">
    <source>
        <dbReference type="ARBA" id="ARBA00022618"/>
    </source>
</evidence>
<keyword evidence="7 14" id="KW-0547">Nucleotide-binding</keyword>
<evidence type="ECO:0000256" key="2">
    <source>
        <dbReference type="ARBA" id="ARBA00004752"/>
    </source>
</evidence>
<dbReference type="SUPFAM" id="SSF51984">
    <property type="entry name" value="MurCD N-terminal domain"/>
    <property type="match status" value="1"/>
</dbReference>
<dbReference type="InterPro" id="IPR005758">
    <property type="entry name" value="UDP-N-AcMur_Ala_ligase_MurC"/>
</dbReference>
<dbReference type="Pfam" id="PF08245">
    <property type="entry name" value="Mur_ligase_M"/>
    <property type="match status" value="1"/>
</dbReference>
<evidence type="ECO:0000256" key="15">
    <source>
        <dbReference type="SAM" id="MobiDB-lite"/>
    </source>
</evidence>
<accession>A0A0G0YX82</accession>
<evidence type="ECO:0000256" key="16">
    <source>
        <dbReference type="SAM" id="Phobius"/>
    </source>
</evidence>
<dbReference type="GO" id="GO:0005524">
    <property type="term" value="F:ATP binding"/>
    <property type="evidence" value="ECO:0007669"/>
    <property type="project" value="UniProtKB-UniRule"/>
</dbReference>
<feature type="transmembrane region" description="Helical" evidence="16">
    <location>
        <begin position="12"/>
        <end position="30"/>
    </location>
</feature>
<dbReference type="EC" id="6.3.2.8" evidence="3 14"/>
<dbReference type="Pfam" id="PF02875">
    <property type="entry name" value="Mur_ligase_C"/>
    <property type="match status" value="1"/>
</dbReference>
<keyword evidence="4 14" id="KW-0963">Cytoplasm</keyword>
<evidence type="ECO:0000259" key="18">
    <source>
        <dbReference type="Pfam" id="PF02875"/>
    </source>
</evidence>
<dbReference type="GO" id="GO:0009252">
    <property type="term" value="P:peptidoglycan biosynthetic process"/>
    <property type="evidence" value="ECO:0007669"/>
    <property type="project" value="UniProtKB-UniRule"/>
</dbReference>
<evidence type="ECO:0000313" key="20">
    <source>
        <dbReference type="EMBL" id="KKS41189.1"/>
    </source>
</evidence>
<keyword evidence="8 14" id="KW-0067">ATP-binding</keyword>
<evidence type="ECO:0000256" key="8">
    <source>
        <dbReference type="ARBA" id="ARBA00022840"/>
    </source>
</evidence>
<evidence type="ECO:0000256" key="7">
    <source>
        <dbReference type="ARBA" id="ARBA00022741"/>
    </source>
</evidence>
<dbReference type="Gene3D" id="3.90.190.20">
    <property type="entry name" value="Mur ligase, C-terminal domain"/>
    <property type="match status" value="1"/>
</dbReference>
<dbReference type="InterPro" id="IPR036615">
    <property type="entry name" value="Mur_ligase_C_dom_sf"/>
</dbReference>
<dbReference type="GO" id="GO:0005737">
    <property type="term" value="C:cytoplasm"/>
    <property type="evidence" value="ECO:0007669"/>
    <property type="project" value="UniProtKB-SubCell"/>
</dbReference>
<evidence type="ECO:0000259" key="17">
    <source>
        <dbReference type="Pfam" id="PF01225"/>
    </source>
</evidence>
<keyword evidence="12 14" id="KW-0961">Cell wall biogenesis/degradation</keyword>
<dbReference type="InterPro" id="IPR013221">
    <property type="entry name" value="Mur_ligase_cen"/>
</dbReference>
<dbReference type="EMBL" id="LCCW01000031">
    <property type="protein sequence ID" value="KKS41189.1"/>
    <property type="molecule type" value="Genomic_DNA"/>
</dbReference>
<evidence type="ECO:0000256" key="13">
    <source>
        <dbReference type="ARBA" id="ARBA00047833"/>
    </source>
</evidence>
<keyword evidence="5 14" id="KW-0436">Ligase</keyword>
<evidence type="ECO:0000256" key="14">
    <source>
        <dbReference type="HAMAP-Rule" id="MF_00046"/>
    </source>
</evidence>
<dbReference type="PATRIC" id="fig|1618677.3.peg.557"/>
<dbReference type="Gene3D" id="3.40.50.720">
    <property type="entry name" value="NAD(P)-binding Rossmann-like Domain"/>
    <property type="match status" value="1"/>
</dbReference>
<evidence type="ECO:0000313" key="21">
    <source>
        <dbReference type="Proteomes" id="UP000034516"/>
    </source>
</evidence>
<dbReference type="InterPro" id="IPR050061">
    <property type="entry name" value="MurCDEF_pg_biosynth"/>
</dbReference>
<feature type="domain" description="Mur ligase N-terminal catalytic" evidence="17">
    <location>
        <begin position="10"/>
        <end position="109"/>
    </location>
</feature>
<evidence type="ECO:0000256" key="5">
    <source>
        <dbReference type="ARBA" id="ARBA00022598"/>
    </source>
</evidence>
<keyword evidence="6 14" id="KW-0132">Cell division</keyword>
<protein>
    <recommendedName>
        <fullName evidence="3 14">UDP-N-acetylmuramate--L-alanine ligase</fullName>
        <ecNumber evidence="3 14">6.3.2.8</ecNumber>
    </recommendedName>
    <alternativeName>
        <fullName evidence="14">UDP-N-acetylmuramoyl-L-alanine synthetase</fullName>
    </alternativeName>
</protein>
<dbReference type="SUPFAM" id="SSF53623">
    <property type="entry name" value="MurD-like peptide ligases, catalytic domain"/>
    <property type="match status" value="1"/>
</dbReference>
<dbReference type="AlphaFoldDB" id="A0A0G0YX82"/>
<keyword evidence="16" id="KW-1133">Transmembrane helix</keyword>
<gene>
    <name evidence="14" type="primary">murC</name>
    <name evidence="20" type="ORF">UV02_C0031G0019</name>
</gene>
<comment type="similarity">
    <text evidence="14">Belongs to the MurCDEF family.</text>
</comment>
<dbReference type="GO" id="GO:0008360">
    <property type="term" value="P:regulation of cell shape"/>
    <property type="evidence" value="ECO:0007669"/>
    <property type="project" value="UniProtKB-KW"/>
</dbReference>
<dbReference type="HAMAP" id="MF_00046">
    <property type="entry name" value="MurC"/>
    <property type="match status" value="1"/>
</dbReference>
<evidence type="ECO:0000256" key="11">
    <source>
        <dbReference type="ARBA" id="ARBA00023306"/>
    </source>
</evidence>
<dbReference type="NCBIfam" id="TIGR01082">
    <property type="entry name" value="murC"/>
    <property type="match status" value="1"/>
</dbReference>
<keyword evidence="10 14" id="KW-0573">Peptidoglycan synthesis</keyword>
<dbReference type="Gene3D" id="3.40.1190.10">
    <property type="entry name" value="Mur-like, catalytic domain"/>
    <property type="match status" value="1"/>
</dbReference>
<organism evidence="20 21">
    <name type="scientific">Candidatus Kuenenbacteria bacterium GW2011_GWA2_42_15</name>
    <dbReference type="NCBI Taxonomy" id="1618677"/>
    <lineage>
        <taxon>Bacteria</taxon>
        <taxon>Candidatus Kueneniibacteriota</taxon>
    </lineage>
</organism>
<dbReference type="UniPathway" id="UPA00219"/>
<dbReference type="InterPro" id="IPR036565">
    <property type="entry name" value="Mur-like_cat_sf"/>
</dbReference>
<keyword evidence="16" id="KW-0812">Transmembrane</keyword>
<feature type="binding site" evidence="14">
    <location>
        <begin position="116"/>
        <end position="122"/>
    </location>
    <ligand>
        <name>ATP</name>
        <dbReference type="ChEBI" id="CHEBI:30616"/>
    </ligand>
</feature>
<dbReference type="GO" id="GO:0051301">
    <property type="term" value="P:cell division"/>
    <property type="evidence" value="ECO:0007669"/>
    <property type="project" value="UniProtKB-KW"/>
</dbReference>
<comment type="subcellular location">
    <subcellularLocation>
        <location evidence="1 14">Cytoplasm</location>
    </subcellularLocation>
</comment>
<feature type="compositionally biased region" description="Low complexity" evidence="15">
    <location>
        <begin position="464"/>
        <end position="479"/>
    </location>
</feature>
<reference evidence="20 21" key="1">
    <citation type="journal article" date="2015" name="Nature">
        <title>rRNA introns, odd ribosomes, and small enigmatic genomes across a large radiation of phyla.</title>
        <authorList>
            <person name="Brown C.T."/>
            <person name="Hug L.A."/>
            <person name="Thomas B.C."/>
            <person name="Sharon I."/>
            <person name="Castelle C.J."/>
            <person name="Singh A."/>
            <person name="Wilkins M.J."/>
            <person name="Williams K.H."/>
            <person name="Banfield J.F."/>
        </authorList>
    </citation>
    <scope>NUCLEOTIDE SEQUENCE [LARGE SCALE GENOMIC DNA]</scope>
</reference>
<evidence type="ECO:0000256" key="9">
    <source>
        <dbReference type="ARBA" id="ARBA00022960"/>
    </source>
</evidence>
<keyword evidence="11 14" id="KW-0131">Cell cycle</keyword>